<proteinExistence type="predicted"/>
<sequence length="107" mass="12462">MAKSKGSDEMDTVINFNDDIFKEYPGRFNLYFKAPCLILRVMMLIDKGWNIKAVYSGDTLDIYDWVRVYVTSPPERGSTKYLYMLENGVAKSEHDMMLFLDAIEENK</sequence>
<accession>A0A8S5TU69</accession>
<evidence type="ECO:0000313" key="1">
    <source>
        <dbReference type="EMBL" id="DAF85757.1"/>
    </source>
</evidence>
<protein>
    <submittedName>
        <fullName evidence="1">Uncharacterized protein</fullName>
    </submittedName>
</protein>
<reference evidence="1" key="1">
    <citation type="journal article" date="2021" name="Proc. Natl. Acad. Sci. U.S.A.">
        <title>A Catalog of Tens of Thousands of Viruses from Human Metagenomes Reveals Hidden Associations with Chronic Diseases.</title>
        <authorList>
            <person name="Tisza M.J."/>
            <person name="Buck C.B."/>
        </authorList>
    </citation>
    <scope>NUCLEOTIDE SEQUENCE</scope>
    <source>
        <strain evidence="1">CtWT735</strain>
    </source>
</reference>
<name>A0A8S5TU69_9CAUD</name>
<organism evidence="1">
    <name type="scientific">Siphoviridae sp. ctWT735</name>
    <dbReference type="NCBI Taxonomy" id="2825538"/>
    <lineage>
        <taxon>Viruses</taxon>
        <taxon>Duplodnaviria</taxon>
        <taxon>Heunggongvirae</taxon>
        <taxon>Uroviricota</taxon>
        <taxon>Caudoviricetes</taxon>
    </lineage>
</organism>
<dbReference type="EMBL" id="BK015930">
    <property type="protein sequence ID" value="DAF85757.1"/>
    <property type="molecule type" value="Genomic_DNA"/>
</dbReference>